<organism evidence="7 8">
    <name type="scientific">Selenomonas sputigena (strain ATCC 35185 / DSM 20758 / CCUG 44933 / VPI D19B-28)</name>
    <dbReference type="NCBI Taxonomy" id="546271"/>
    <lineage>
        <taxon>Bacteria</taxon>
        <taxon>Bacillati</taxon>
        <taxon>Bacillota</taxon>
        <taxon>Negativicutes</taxon>
        <taxon>Selenomonadales</taxon>
        <taxon>Selenomonadaceae</taxon>
        <taxon>Selenomonas</taxon>
    </lineage>
</organism>
<evidence type="ECO:0000256" key="1">
    <source>
        <dbReference type="ARBA" id="ARBA00004370"/>
    </source>
</evidence>
<accession>C9LW61</accession>
<dbReference type="PANTHER" id="PTHR43025">
    <property type="entry name" value="MONOGALACTOSYLDIACYLGLYCEROL SYNTHASE"/>
    <property type="match status" value="1"/>
</dbReference>
<dbReference type="SUPFAM" id="SSF53756">
    <property type="entry name" value="UDP-Glycosyltransferase/glycogen phosphorylase"/>
    <property type="match status" value="1"/>
</dbReference>
<name>C9LW61_SELS3</name>
<dbReference type="EMBL" id="ACKP02000040">
    <property type="protein sequence ID" value="EEX76864.1"/>
    <property type="molecule type" value="Genomic_DNA"/>
</dbReference>
<gene>
    <name evidence="7" type="ORF">SELSPUOL_01715</name>
</gene>
<dbReference type="AlphaFoldDB" id="C9LW61"/>
<dbReference type="Pfam" id="PF06925">
    <property type="entry name" value="MGDG_synth"/>
    <property type="match status" value="1"/>
</dbReference>
<evidence type="ECO:0000256" key="4">
    <source>
        <dbReference type="ARBA" id="ARBA00022679"/>
    </source>
</evidence>
<dbReference type="InterPro" id="IPR050519">
    <property type="entry name" value="Glycosyltransf_28_UgtP"/>
</dbReference>
<evidence type="ECO:0000256" key="2">
    <source>
        <dbReference type="ARBA" id="ARBA00006962"/>
    </source>
</evidence>
<dbReference type="InterPro" id="IPR007235">
    <property type="entry name" value="Glyco_trans_28_C"/>
</dbReference>
<dbReference type="GO" id="GO:0016758">
    <property type="term" value="F:hexosyltransferase activity"/>
    <property type="evidence" value="ECO:0007669"/>
    <property type="project" value="InterPro"/>
</dbReference>
<comment type="similarity">
    <text evidence="2">Belongs to the glycosyltransferase 28 family.</text>
</comment>
<dbReference type="PANTHER" id="PTHR43025:SF3">
    <property type="entry name" value="MONOGALACTOSYLDIACYLGLYCEROL SYNTHASE 1, CHLOROPLASTIC"/>
    <property type="match status" value="1"/>
</dbReference>
<comment type="subcellular location">
    <subcellularLocation>
        <location evidence="1">Membrane</location>
    </subcellularLocation>
</comment>
<evidence type="ECO:0000256" key="3">
    <source>
        <dbReference type="ARBA" id="ARBA00022676"/>
    </source>
</evidence>
<evidence type="ECO:0000313" key="8">
    <source>
        <dbReference type="Proteomes" id="UP000003505"/>
    </source>
</evidence>
<dbReference type="eggNOG" id="COG0707">
    <property type="taxonomic scope" value="Bacteria"/>
</dbReference>
<protein>
    <submittedName>
        <fullName evidence="7">Monogalactosyldiacylglycerol synthase, C-terminal domain protein</fullName>
    </submittedName>
</protein>
<dbReference type="Gene3D" id="3.40.50.2000">
    <property type="entry name" value="Glycogen Phosphorylase B"/>
    <property type="match status" value="1"/>
</dbReference>
<evidence type="ECO:0000259" key="5">
    <source>
        <dbReference type="Pfam" id="PF04101"/>
    </source>
</evidence>
<dbReference type="Pfam" id="PF04101">
    <property type="entry name" value="Glyco_tran_28_C"/>
    <property type="match status" value="1"/>
</dbReference>
<reference evidence="7 8" key="1">
    <citation type="submission" date="2009-09" db="EMBL/GenBank/DDBJ databases">
        <authorList>
            <person name="Weinstock G."/>
            <person name="Sodergren E."/>
            <person name="Clifton S."/>
            <person name="Fulton L."/>
            <person name="Fulton B."/>
            <person name="Courtney L."/>
            <person name="Fronick C."/>
            <person name="Harrison M."/>
            <person name="Strong C."/>
            <person name="Farmer C."/>
            <person name="Delahaunty K."/>
            <person name="Markovic C."/>
            <person name="Hall O."/>
            <person name="Minx P."/>
            <person name="Tomlinson C."/>
            <person name="Mitreva M."/>
            <person name="Nelson J."/>
            <person name="Hou S."/>
            <person name="Wollam A."/>
            <person name="Pepin K.H."/>
            <person name="Johnson M."/>
            <person name="Bhonagiri V."/>
            <person name="Nash W.E."/>
            <person name="Warren W."/>
            <person name="Chinwalla A."/>
            <person name="Mardis E.R."/>
            <person name="Wilson R.K."/>
        </authorList>
    </citation>
    <scope>NUCLEOTIDE SEQUENCE [LARGE SCALE GENOMIC DNA]</scope>
    <source>
        <strain evidence="8">ATCC 35185 / DSM 20758 / VPI D19B-28</strain>
    </source>
</reference>
<dbReference type="InterPro" id="IPR009695">
    <property type="entry name" value="Diacylglyc_glucosyltr_N"/>
</dbReference>
<evidence type="ECO:0000313" key="7">
    <source>
        <dbReference type="EMBL" id="EEX76864.1"/>
    </source>
</evidence>
<dbReference type="Proteomes" id="UP000003505">
    <property type="component" value="Unassembled WGS sequence"/>
</dbReference>
<dbReference type="GO" id="GO:0016020">
    <property type="term" value="C:membrane"/>
    <property type="evidence" value="ECO:0007669"/>
    <property type="project" value="UniProtKB-SubCell"/>
</dbReference>
<keyword evidence="3" id="KW-0328">Glycosyltransferase</keyword>
<dbReference type="GO" id="GO:0009247">
    <property type="term" value="P:glycolipid biosynthetic process"/>
    <property type="evidence" value="ECO:0007669"/>
    <property type="project" value="InterPro"/>
</dbReference>
<feature type="domain" description="Glycosyl transferase family 28 C-terminal" evidence="5">
    <location>
        <begin position="221"/>
        <end position="315"/>
    </location>
</feature>
<feature type="domain" description="Diacylglycerol glucosyltransferase N-terminal" evidence="6">
    <location>
        <begin position="31"/>
        <end position="196"/>
    </location>
</feature>
<evidence type="ECO:0000259" key="6">
    <source>
        <dbReference type="Pfam" id="PF06925"/>
    </source>
</evidence>
<comment type="caution">
    <text evidence="7">The sequence shown here is derived from an EMBL/GenBank/DDBJ whole genome shotgun (WGS) entry which is preliminary data.</text>
</comment>
<sequence length="390" mass="42215">MFDYFIFKSEGRSVMAARSYLIVAASIGSGHMKAAEALAAALLRAEPEAHVAVVDFTKRDTAWVTWFMKAVYLKMLHFMPNLYQLLYRFTGHRQGASPVQKLIASLTKRNMRSLVRRHAADTVICTHPFPEGAASCLKESGEEDFFFATVLTDYSVHRMWFYPGVDAFFVATERMRRSLVKEGCAATAVHATGIPILPLSPAGFDRAAICERLGLSESLPTILVMGGGLGLGDVAHSLEKIEDVAEKLQILVVAGKNERLLAWVKEHAVRSHHAVRAWGYTDAVPELMAAAALLISKPGALTISEAWAMGVPLILHEPIPGPELENAMIASERGTAVWLGKGENLAALVMGLLGDAPRLASMREAARLASRPAAAQEIARFLQAAGASVG</sequence>
<dbReference type="STRING" id="546271.Selsp_0882"/>
<proteinExistence type="inferred from homology"/>
<keyword evidence="4" id="KW-0808">Transferase</keyword>